<dbReference type="Gene3D" id="3.40.50.300">
    <property type="entry name" value="P-loop containing nucleotide triphosphate hydrolases"/>
    <property type="match status" value="1"/>
</dbReference>
<protein>
    <recommendedName>
        <fullName evidence="1">ATP-dependent helicase C-terminal domain-containing protein</fullName>
    </recommendedName>
</protein>
<dbReference type="AlphaFoldDB" id="X1AXP8"/>
<dbReference type="GO" id="GO:0005524">
    <property type="term" value="F:ATP binding"/>
    <property type="evidence" value="ECO:0007669"/>
    <property type="project" value="InterPro"/>
</dbReference>
<proteinExistence type="predicted"/>
<dbReference type="GO" id="GO:0006139">
    <property type="term" value="P:nucleobase-containing compound metabolic process"/>
    <property type="evidence" value="ECO:0007669"/>
    <property type="project" value="InterPro"/>
</dbReference>
<organism evidence="2">
    <name type="scientific">marine sediment metagenome</name>
    <dbReference type="NCBI Taxonomy" id="412755"/>
    <lineage>
        <taxon>unclassified sequences</taxon>
        <taxon>metagenomes</taxon>
        <taxon>ecological metagenomes</taxon>
    </lineage>
</organism>
<feature type="non-terminal residue" evidence="2">
    <location>
        <position position="1"/>
    </location>
</feature>
<dbReference type="SMART" id="SM00491">
    <property type="entry name" value="HELICc2"/>
    <property type="match status" value="1"/>
</dbReference>
<dbReference type="PANTHER" id="PTHR11472:SF34">
    <property type="entry name" value="REGULATOR OF TELOMERE ELONGATION HELICASE 1"/>
    <property type="match status" value="1"/>
</dbReference>
<dbReference type="Pfam" id="PF13307">
    <property type="entry name" value="Helicase_C_2"/>
    <property type="match status" value="1"/>
</dbReference>
<reference evidence="2" key="1">
    <citation type="journal article" date="2014" name="Front. Microbiol.">
        <title>High frequency of phylogenetically diverse reductive dehalogenase-homologous genes in deep subseafloor sedimentary metagenomes.</title>
        <authorList>
            <person name="Kawai M."/>
            <person name="Futagami T."/>
            <person name="Toyoda A."/>
            <person name="Takaki Y."/>
            <person name="Nishi S."/>
            <person name="Hori S."/>
            <person name="Arai W."/>
            <person name="Tsubouchi T."/>
            <person name="Morono Y."/>
            <person name="Uchiyama I."/>
            <person name="Ito T."/>
            <person name="Fujiyama A."/>
            <person name="Inagaki F."/>
            <person name="Takami H."/>
        </authorList>
    </citation>
    <scope>NUCLEOTIDE SEQUENCE</scope>
    <source>
        <strain evidence="2">Expedition CK06-06</strain>
    </source>
</reference>
<dbReference type="InterPro" id="IPR027417">
    <property type="entry name" value="P-loop_NTPase"/>
</dbReference>
<name>X1AXP8_9ZZZZ</name>
<dbReference type="PANTHER" id="PTHR11472">
    <property type="entry name" value="DNA REPAIR DEAD HELICASE RAD3/XP-D SUBFAMILY MEMBER"/>
    <property type="match status" value="1"/>
</dbReference>
<dbReference type="EMBL" id="BART01013421">
    <property type="protein sequence ID" value="GAG76923.1"/>
    <property type="molecule type" value="Genomic_DNA"/>
</dbReference>
<evidence type="ECO:0000259" key="1">
    <source>
        <dbReference type="SMART" id="SM00491"/>
    </source>
</evidence>
<dbReference type="GO" id="GO:0003676">
    <property type="term" value="F:nucleic acid binding"/>
    <property type="evidence" value="ECO:0007669"/>
    <property type="project" value="InterPro"/>
</dbReference>
<dbReference type="GO" id="GO:0003678">
    <property type="term" value="F:DNA helicase activity"/>
    <property type="evidence" value="ECO:0007669"/>
    <property type="project" value="TreeGrafter"/>
</dbReference>
<dbReference type="GO" id="GO:0016818">
    <property type="term" value="F:hydrolase activity, acting on acid anhydrides, in phosphorus-containing anhydrides"/>
    <property type="evidence" value="ECO:0007669"/>
    <property type="project" value="InterPro"/>
</dbReference>
<evidence type="ECO:0000313" key="2">
    <source>
        <dbReference type="EMBL" id="GAG76923.1"/>
    </source>
</evidence>
<dbReference type="InterPro" id="IPR045028">
    <property type="entry name" value="DinG/Rad3-like"/>
</dbReference>
<comment type="caution">
    <text evidence="2">The sequence shown here is derived from an EMBL/GenBank/DDBJ whole genome shotgun (WGS) entry which is preliminary data.</text>
</comment>
<sequence>FATSKSGAVLLGVCGGRNSEGEDFPGDLMNAVIIVGVPYQSITKRLNARIEYYNKVFQNQGWLLAYLYPAMQRANQAAGRPIRREGDKGAIIFLDFRFKRQVKWMSEWIQENVKIVPDKADIISQDLETFWNQ</sequence>
<feature type="domain" description="ATP-dependent helicase C-terminal" evidence="1">
    <location>
        <begin position="1"/>
        <end position="100"/>
    </location>
</feature>
<dbReference type="InterPro" id="IPR006555">
    <property type="entry name" value="ATP-dep_Helicase_C"/>
</dbReference>
<accession>X1AXP8</accession>
<gene>
    <name evidence="2" type="ORF">S01H4_27450</name>
</gene>